<feature type="repeat" description="ANK" evidence="3">
    <location>
        <begin position="30"/>
        <end position="62"/>
    </location>
</feature>
<dbReference type="SUPFAM" id="SSF48403">
    <property type="entry name" value="Ankyrin repeat"/>
    <property type="match status" value="1"/>
</dbReference>
<evidence type="ECO:0000313" key="4">
    <source>
        <dbReference type="EMBL" id="CAG8470856.1"/>
    </source>
</evidence>
<dbReference type="EMBL" id="CAJVPY010000405">
    <property type="protein sequence ID" value="CAG8470856.1"/>
    <property type="molecule type" value="Genomic_DNA"/>
</dbReference>
<dbReference type="Pfam" id="PF00023">
    <property type="entry name" value="Ank"/>
    <property type="match status" value="1"/>
</dbReference>
<dbReference type="Gene3D" id="1.25.40.20">
    <property type="entry name" value="Ankyrin repeat-containing domain"/>
    <property type="match status" value="2"/>
</dbReference>
<dbReference type="Proteomes" id="UP000789405">
    <property type="component" value="Unassembled WGS sequence"/>
</dbReference>
<accession>A0A9N8Z3H1</accession>
<dbReference type="PRINTS" id="PR01415">
    <property type="entry name" value="ANKYRIN"/>
</dbReference>
<dbReference type="SMART" id="SM00248">
    <property type="entry name" value="ANK"/>
    <property type="match status" value="4"/>
</dbReference>
<evidence type="ECO:0000256" key="1">
    <source>
        <dbReference type="ARBA" id="ARBA00022737"/>
    </source>
</evidence>
<keyword evidence="2 3" id="KW-0040">ANK repeat</keyword>
<keyword evidence="1" id="KW-0677">Repeat</keyword>
<dbReference type="InterPro" id="IPR002110">
    <property type="entry name" value="Ankyrin_rpt"/>
</dbReference>
<sequence length="345" mass="38289">MARVKELLDTHGSFETTPSFLLANEANLDSGLSPLHYAASRGHLEIVKFLVTEASSIIDLEDQTGETALLKAAYNGHAAIVAWLLQMSANVEQKDNDGWTALHNASAQGHLQIVKHLLVEAHANVDVKSNKGHTPLMNAASKGHVDIVEYLLSRGGANPFIKNSFGEIAYDGAAISHEIYICELLEKAEREWWNKKPSSQLFSSSDLTHTPDTNQPYDLNILHCAVPIVIHENQRTSSFFGLSIRGSSKYSANNLLKSDVCGPWSHHPSGRPQSKESVQVPSEISSLSVSDISNSTSSKPSPKRWYWFTDWQIYFTHPRVDQQGWQYSKSFDSPDEMDCNTAIKQ</sequence>
<dbReference type="PANTHER" id="PTHR24180">
    <property type="entry name" value="CYCLIN-DEPENDENT KINASE INHIBITOR 2C-RELATED"/>
    <property type="match status" value="1"/>
</dbReference>
<evidence type="ECO:0000256" key="2">
    <source>
        <dbReference type="ARBA" id="ARBA00023043"/>
    </source>
</evidence>
<dbReference type="Pfam" id="PF12796">
    <property type="entry name" value="Ank_2"/>
    <property type="match status" value="1"/>
</dbReference>
<evidence type="ECO:0000313" key="5">
    <source>
        <dbReference type="Proteomes" id="UP000789405"/>
    </source>
</evidence>
<reference evidence="4" key="1">
    <citation type="submission" date="2021-06" db="EMBL/GenBank/DDBJ databases">
        <authorList>
            <person name="Kallberg Y."/>
            <person name="Tangrot J."/>
            <person name="Rosling A."/>
        </authorList>
    </citation>
    <scope>NUCLEOTIDE SEQUENCE</scope>
    <source>
        <strain evidence="4">MA453B</strain>
    </source>
</reference>
<protein>
    <submittedName>
        <fullName evidence="4">26294_t:CDS:1</fullName>
    </submittedName>
</protein>
<gene>
    <name evidence="4" type="ORF">DERYTH_LOCUS1449</name>
</gene>
<dbReference type="OrthoDB" id="660555at2759"/>
<organism evidence="4 5">
    <name type="scientific">Dentiscutata erythropus</name>
    <dbReference type="NCBI Taxonomy" id="1348616"/>
    <lineage>
        <taxon>Eukaryota</taxon>
        <taxon>Fungi</taxon>
        <taxon>Fungi incertae sedis</taxon>
        <taxon>Mucoromycota</taxon>
        <taxon>Glomeromycotina</taxon>
        <taxon>Glomeromycetes</taxon>
        <taxon>Diversisporales</taxon>
        <taxon>Gigasporaceae</taxon>
        <taxon>Dentiscutata</taxon>
    </lineage>
</organism>
<dbReference type="PANTHER" id="PTHR24180:SF45">
    <property type="entry name" value="POLY [ADP-RIBOSE] POLYMERASE TANKYRASE"/>
    <property type="match status" value="1"/>
</dbReference>
<feature type="repeat" description="ANK" evidence="3">
    <location>
        <begin position="97"/>
        <end position="130"/>
    </location>
</feature>
<name>A0A9N8Z3H1_9GLOM</name>
<dbReference type="PROSITE" id="PS50088">
    <property type="entry name" value="ANK_REPEAT"/>
    <property type="match status" value="4"/>
</dbReference>
<dbReference type="InterPro" id="IPR036770">
    <property type="entry name" value="Ankyrin_rpt-contain_sf"/>
</dbReference>
<evidence type="ECO:0000256" key="3">
    <source>
        <dbReference type="PROSITE-ProRule" id="PRU00023"/>
    </source>
</evidence>
<comment type="caution">
    <text evidence="4">The sequence shown here is derived from an EMBL/GenBank/DDBJ whole genome shotgun (WGS) entry which is preliminary data.</text>
</comment>
<dbReference type="AlphaFoldDB" id="A0A9N8Z3H1"/>
<proteinExistence type="predicted"/>
<dbReference type="PROSITE" id="PS50297">
    <property type="entry name" value="ANK_REP_REGION"/>
    <property type="match status" value="4"/>
</dbReference>
<keyword evidence="5" id="KW-1185">Reference proteome</keyword>
<feature type="repeat" description="ANK" evidence="3">
    <location>
        <begin position="64"/>
        <end position="96"/>
    </location>
</feature>
<dbReference type="InterPro" id="IPR051637">
    <property type="entry name" value="Ank_repeat_dom-contain_49"/>
</dbReference>
<feature type="repeat" description="ANK" evidence="3">
    <location>
        <begin position="131"/>
        <end position="155"/>
    </location>
</feature>